<proteinExistence type="predicted"/>
<reference evidence="1" key="1">
    <citation type="journal article" date="2019" name="BMC Genomics">
        <title>A new reference genome for Sorghum bicolor reveals high levels of sequence similarity between sweet and grain genotypes: implications for the genetics of sugar metabolism.</title>
        <authorList>
            <person name="Cooper E.A."/>
            <person name="Brenton Z.W."/>
            <person name="Flinn B.S."/>
            <person name="Jenkins J."/>
            <person name="Shu S."/>
            <person name="Flowers D."/>
            <person name="Luo F."/>
            <person name="Wang Y."/>
            <person name="Xia P."/>
            <person name="Barry K."/>
            <person name="Daum C."/>
            <person name="Lipzen A."/>
            <person name="Yoshinaga Y."/>
            <person name="Schmutz J."/>
            <person name="Saski C."/>
            <person name="Vermerris W."/>
            <person name="Kresovich S."/>
        </authorList>
    </citation>
    <scope>NUCLEOTIDE SEQUENCE</scope>
</reference>
<name>A0A921UU39_SORBI</name>
<evidence type="ECO:0000313" key="1">
    <source>
        <dbReference type="EMBL" id="KAG0544258.1"/>
    </source>
</evidence>
<protein>
    <submittedName>
        <fullName evidence="1">Uncharacterized protein</fullName>
    </submittedName>
</protein>
<comment type="caution">
    <text evidence="1">The sequence shown here is derived from an EMBL/GenBank/DDBJ whole genome shotgun (WGS) entry which is preliminary data.</text>
</comment>
<dbReference type="EMBL" id="CM027681">
    <property type="protein sequence ID" value="KAG0544258.1"/>
    <property type="molecule type" value="Genomic_DNA"/>
</dbReference>
<dbReference type="Gramene" id="EER96976">
    <property type="protein sequence ID" value="EER96976"/>
    <property type="gene ID" value="SORBI_3002G248500"/>
</dbReference>
<reference evidence="1" key="2">
    <citation type="submission" date="2020-10" db="EMBL/GenBank/DDBJ databases">
        <authorList>
            <person name="Cooper E.A."/>
            <person name="Brenton Z.W."/>
            <person name="Flinn B.S."/>
            <person name="Jenkins J."/>
            <person name="Shu S."/>
            <person name="Flowers D."/>
            <person name="Luo F."/>
            <person name="Wang Y."/>
            <person name="Xia P."/>
            <person name="Barry K."/>
            <person name="Daum C."/>
            <person name="Lipzen A."/>
            <person name="Yoshinaga Y."/>
            <person name="Schmutz J."/>
            <person name="Saski C."/>
            <person name="Vermerris W."/>
            <person name="Kresovich S."/>
        </authorList>
    </citation>
    <scope>NUCLEOTIDE SEQUENCE</scope>
</reference>
<gene>
    <name evidence="1" type="ORF">BDA96_02G259900</name>
</gene>
<evidence type="ECO:0000313" key="2">
    <source>
        <dbReference type="Proteomes" id="UP000807115"/>
    </source>
</evidence>
<dbReference type="AlphaFoldDB" id="A0A921UU39"/>
<dbReference type="Proteomes" id="UP000807115">
    <property type="component" value="Chromosome 2"/>
</dbReference>
<organism evidence="1 2">
    <name type="scientific">Sorghum bicolor</name>
    <name type="common">Sorghum</name>
    <name type="synonym">Sorghum vulgare</name>
    <dbReference type="NCBI Taxonomy" id="4558"/>
    <lineage>
        <taxon>Eukaryota</taxon>
        <taxon>Viridiplantae</taxon>
        <taxon>Streptophyta</taxon>
        <taxon>Embryophyta</taxon>
        <taxon>Tracheophyta</taxon>
        <taxon>Spermatophyta</taxon>
        <taxon>Magnoliopsida</taxon>
        <taxon>Liliopsida</taxon>
        <taxon>Poales</taxon>
        <taxon>Poaceae</taxon>
        <taxon>PACMAD clade</taxon>
        <taxon>Panicoideae</taxon>
        <taxon>Andropogonodae</taxon>
        <taxon>Andropogoneae</taxon>
        <taxon>Sorghinae</taxon>
        <taxon>Sorghum</taxon>
    </lineage>
</organism>
<accession>A0A921UU39</accession>
<sequence length="62" mass="7255">MHLCTTYLDHRTKKPHYGKTDMPENAFGYTKLSARRGRDRQMLKSCLCAIAWCFLCSRLEVT</sequence>